<evidence type="ECO:0000256" key="1">
    <source>
        <dbReference type="SAM" id="Coils"/>
    </source>
</evidence>
<protein>
    <recommendedName>
        <fullName evidence="4">HAMP domain-containing protein</fullName>
    </recommendedName>
</protein>
<proteinExistence type="predicted"/>
<organism evidence="3">
    <name type="scientific">hydrothermal vent metagenome</name>
    <dbReference type="NCBI Taxonomy" id="652676"/>
    <lineage>
        <taxon>unclassified sequences</taxon>
        <taxon>metagenomes</taxon>
        <taxon>ecological metagenomes</taxon>
    </lineage>
</organism>
<keyword evidence="2" id="KW-0812">Transmembrane</keyword>
<name>A0A3B0XNI2_9ZZZZ</name>
<evidence type="ECO:0000256" key="2">
    <source>
        <dbReference type="SAM" id="Phobius"/>
    </source>
</evidence>
<reference evidence="3" key="1">
    <citation type="submission" date="2018-06" db="EMBL/GenBank/DDBJ databases">
        <authorList>
            <person name="Zhirakovskaya E."/>
        </authorList>
    </citation>
    <scope>NUCLEOTIDE SEQUENCE</scope>
</reference>
<feature type="transmembrane region" description="Helical" evidence="2">
    <location>
        <begin position="52"/>
        <end position="78"/>
    </location>
</feature>
<dbReference type="EMBL" id="UOFI01000041">
    <property type="protein sequence ID" value="VAW63459.1"/>
    <property type="molecule type" value="Genomic_DNA"/>
</dbReference>
<keyword evidence="1" id="KW-0175">Coiled coil</keyword>
<gene>
    <name evidence="3" type="ORF">MNBD_GAMMA09-826</name>
</gene>
<evidence type="ECO:0008006" key="4">
    <source>
        <dbReference type="Google" id="ProtNLM"/>
    </source>
</evidence>
<dbReference type="AlphaFoldDB" id="A0A3B0XNI2"/>
<feature type="transmembrane region" description="Helical" evidence="2">
    <location>
        <begin position="7"/>
        <end position="32"/>
    </location>
</feature>
<feature type="coiled-coil region" evidence="1">
    <location>
        <begin position="111"/>
        <end position="142"/>
    </location>
</feature>
<evidence type="ECO:0000313" key="3">
    <source>
        <dbReference type="EMBL" id="VAW63459.1"/>
    </source>
</evidence>
<keyword evidence="2" id="KW-1133">Transmembrane helix</keyword>
<keyword evidence="2" id="KW-0472">Membrane</keyword>
<sequence length="173" mass="19655">MIMLSGIVAKVSFSICVVTFSVLMVAVSTVLVDHSGSYGDFIQSQVISRNNLFYVMVISGLFLIFVGAFISWLVSLYGSFRIVGPLYRFESNITQCIESGSMLMLRSDDDLQVLSEKIINSARQLENHKHEMLQKIDEFQQIAKLPDEVENREKLTEILKKLRQIESRALINE</sequence>
<accession>A0A3B0XNI2</accession>